<dbReference type="InterPro" id="IPR008979">
    <property type="entry name" value="Galactose-bd-like_sf"/>
</dbReference>
<proteinExistence type="predicted"/>
<evidence type="ECO:0000256" key="1">
    <source>
        <dbReference type="SAM" id="MobiDB-lite"/>
    </source>
</evidence>
<evidence type="ECO:0000313" key="3">
    <source>
        <dbReference type="Proteomes" id="UP001162029"/>
    </source>
</evidence>
<dbReference type="AlphaFoldDB" id="A0AAV0UAX4"/>
<name>A0AAV0UAX4_9STRA</name>
<keyword evidence="3" id="KW-1185">Reference proteome</keyword>
<gene>
    <name evidence="2" type="ORF">PDE001_LOCUS5227</name>
</gene>
<reference evidence="2" key="1">
    <citation type="submission" date="2022-12" db="EMBL/GenBank/DDBJ databases">
        <authorList>
            <person name="Webb A."/>
        </authorList>
    </citation>
    <scope>NUCLEOTIDE SEQUENCE</scope>
    <source>
        <strain evidence="2">Pd1</strain>
    </source>
</reference>
<dbReference type="Proteomes" id="UP001162029">
    <property type="component" value="Unassembled WGS sequence"/>
</dbReference>
<evidence type="ECO:0000313" key="2">
    <source>
        <dbReference type="EMBL" id="CAI5732858.1"/>
    </source>
</evidence>
<comment type="caution">
    <text evidence="2">The sequence shown here is derived from an EMBL/GenBank/DDBJ whole genome shotgun (WGS) entry which is preliminary data.</text>
</comment>
<accession>A0AAV0UAX4</accession>
<organism evidence="2 3">
    <name type="scientific">Peronospora destructor</name>
    <dbReference type="NCBI Taxonomy" id="86335"/>
    <lineage>
        <taxon>Eukaryota</taxon>
        <taxon>Sar</taxon>
        <taxon>Stramenopiles</taxon>
        <taxon>Oomycota</taxon>
        <taxon>Peronosporomycetes</taxon>
        <taxon>Peronosporales</taxon>
        <taxon>Peronosporaceae</taxon>
        <taxon>Peronospora</taxon>
    </lineage>
</organism>
<feature type="region of interest" description="Disordered" evidence="1">
    <location>
        <begin position="660"/>
        <end position="692"/>
    </location>
</feature>
<protein>
    <submittedName>
        <fullName evidence="2">Uncharacterized protein</fullName>
    </submittedName>
</protein>
<feature type="compositionally biased region" description="Basic and acidic residues" evidence="1">
    <location>
        <begin position="660"/>
        <end position="672"/>
    </location>
</feature>
<dbReference type="EMBL" id="CANTFM010000987">
    <property type="protein sequence ID" value="CAI5732858.1"/>
    <property type="molecule type" value="Genomic_DNA"/>
</dbReference>
<sequence length="987" mass="109140">MTVSSRTGNSVGLASLPASTSSIADTDASLLRSFAVLLCSKCLYSEFPGCDVHGSLYTQQLTDTEGKLHAKCPRCSAGTNTARPFRDGCRRCKASTTVTMWVCSLQDIQQTMKAFPVMTEAIEHTVLICEHCFSVIFPRSRERLTVRTALEPLTTASGNCLKVANYQLGMPHVDGCLRRGMPLRPVAVQLPKSELKFIVERIENCPLAMKLTGKPQYRSRKVEIVTKQNHLHQVAIRLLSTVIGAFDPDSAAAVGPLRQVVAVLEKIEPLVLFSEWSPPRQLSHKKVPPSEVASSSVFDMEHAASRVLENNSSFWRSAIKRDDNVPQSNEWIVCQFSFPITLSSIELKWHPDYLPEQFSLGISRYSMSYDTVAVVVASTTESRILVPEGTLVTSIKITMMPVNASGKSFGLVSITCNEASFSSVHTSTGLVLRNIQRWLHDAAVSSLPVVRDLALSALQRLCVASGSLCGLLQLATCLVLNTRERVGPTVVAANMNRKSWNQLDLLSKDGQSSAQVFVQELAASVQRIVLGAHSQVNLQDKHVIEQLFLLQEVAIRSAESKLSNKNVSCSTGLFTLLIGRQDVLESIKRRSQLGLIILHMISELSAWQMKRMQKAEEFTGKQELELMQLEEPFAMEICPEFFAISHRLLISVLSGLHQQRQDKTDSRTQKGGEDDDVAVNANDDGNDNDGESFQDLYDGLASSFGHFRADVEKQEGQNDSLPRHSRGGYTGHSKFSPEGLCVAVLEIVTSNLRRLVLSKIDPIEIGITPAQAHNENDLLSAPPALNPTVSLLEQLISLGTKRSDALFPVSLKAAAAMEVGTETFYPSAHQRTKVLASRMGKGATLEVQVRWPVQERGQEDPRYERLMLMLQFECIKLGIRQAVRGTWYFFMHLVVEVPSVRATEEVLTQHFAPCIQRAGFSSWQVTAGAQELSIKLQRHLHWNRVEKMLQDSGAGWIRVYPADVASYDEVLADVEGFLAEHATYGQG</sequence>
<dbReference type="SUPFAM" id="SSF49785">
    <property type="entry name" value="Galactose-binding domain-like"/>
    <property type="match status" value="1"/>
</dbReference>